<evidence type="ECO:0000313" key="1">
    <source>
        <dbReference type="EMBL" id="SVB53178.1"/>
    </source>
</evidence>
<reference evidence="1" key="1">
    <citation type="submission" date="2018-05" db="EMBL/GenBank/DDBJ databases">
        <authorList>
            <person name="Lanie J.A."/>
            <person name="Ng W.-L."/>
            <person name="Kazmierczak K.M."/>
            <person name="Andrzejewski T.M."/>
            <person name="Davidsen T.M."/>
            <person name="Wayne K.J."/>
            <person name="Tettelin H."/>
            <person name="Glass J.I."/>
            <person name="Rusch D."/>
            <person name="Podicherti R."/>
            <person name="Tsui H.-C.T."/>
            <person name="Winkler M.E."/>
        </authorList>
    </citation>
    <scope>NUCLEOTIDE SEQUENCE</scope>
</reference>
<dbReference type="GO" id="GO:0022900">
    <property type="term" value="P:electron transport chain"/>
    <property type="evidence" value="ECO:0007669"/>
    <property type="project" value="InterPro"/>
</dbReference>
<proteinExistence type="predicted"/>
<dbReference type="AlphaFoldDB" id="A0A382ER66"/>
<dbReference type="EMBL" id="UINC01045883">
    <property type="protein sequence ID" value="SVB53178.1"/>
    <property type="molecule type" value="Genomic_DNA"/>
</dbReference>
<protein>
    <recommendedName>
        <fullName evidence="2">FMN-binding domain-containing protein</fullName>
    </recommendedName>
</protein>
<dbReference type="GO" id="GO:0005886">
    <property type="term" value="C:plasma membrane"/>
    <property type="evidence" value="ECO:0007669"/>
    <property type="project" value="InterPro"/>
</dbReference>
<organism evidence="1">
    <name type="scientific">marine metagenome</name>
    <dbReference type="NCBI Taxonomy" id="408172"/>
    <lineage>
        <taxon>unclassified sequences</taxon>
        <taxon>metagenomes</taxon>
        <taxon>ecological metagenomes</taxon>
    </lineage>
</organism>
<accession>A0A382ER66</accession>
<evidence type="ECO:0008006" key="2">
    <source>
        <dbReference type="Google" id="ProtNLM"/>
    </source>
</evidence>
<dbReference type="PANTHER" id="PTHR36118:SF1">
    <property type="entry name" value="ION-TRANSLOCATING OXIDOREDUCTASE COMPLEX SUBUNIT G"/>
    <property type="match status" value="1"/>
</dbReference>
<dbReference type="GO" id="GO:0009055">
    <property type="term" value="F:electron transfer activity"/>
    <property type="evidence" value="ECO:0007669"/>
    <property type="project" value="InterPro"/>
</dbReference>
<sequence>MPDCLFVRSARRLLFVLALCFLAGNIVHAQFGLVSREEALASAFPGAAVTSERIFLTDAQVDHIEELSRADVDSKLYARYIATQNGEVIGRAYVDTHQVRTKKESLVVSLHADGRVRRIDVTVFLEPPDYIAGPSWMAQFYDRSLDRDLAIHRVIRPIAGATITANTVTLAVRRVMALDQVLRIGTGETTP</sequence>
<dbReference type="PANTHER" id="PTHR36118">
    <property type="entry name" value="ION-TRANSLOCATING OXIDOREDUCTASE COMPLEX SUBUNIT G"/>
    <property type="match status" value="1"/>
</dbReference>
<gene>
    <name evidence="1" type="ORF">METZ01_LOCUS206032</name>
</gene>
<dbReference type="InterPro" id="IPR010209">
    <property type="entry name" value="Ion_transpt_RnfG/RsxG"/>
</dbReference>
<name>A0A382ER66_9ZZZZ</name>